<name>A0A9D3P7L1_9TELE</name>
<dbReference type="OrthoDB" id="4150at2759"/>
<proteinExistence type="predicted"/>
<feature type="compositionally biased region" description="Acidic residues" evidence="2">
    <location>
        <begin position="90"/>
        <end position="112"/>
    </location>
</feature>
<accession>A0A9D3P7L1</accession>
<dbReference type="Pfam" id="PF25818">
    <property type="entry name" value="MTRES1_C"/>
    <property type="match status" value="1"/>
</dbReference>
<dbReference type="InterPro" id="IPR057896">
    <property type="entry name" value="MTRES1_C"/>
</dbReference>
<comment type="caution">
    <text evidence="4">The sequence shown here is derived from an EMBL/GenBank/DDBJ whole genome shotgun (WGS) entry which is preliminary data.</text>
</comment>
<keyword evidence="5" id="KW-1185">Reference proteome</keyword>
<keyword evidence="1" id="KW-0694">RNA-binding</keyword>
<sequence>MQSLLSVQALTLRQLGKLGCGQFPCVWPVVGGPLRCPRALHARQLWGSSAPLVQRSTALLKLRDTARSSPYQQTRCKGYKRKKGRVVSGQEEEEEEEDEDPEASDYEDELQEDPSLPRDYKDQQKVLQSLRFDLVMKTGLDIARHKIEDAFYEHKLRLNGQKLVKKSKSVKVGDTLDLIVEEDKEKDSVTLKRVVLKKIVGETNDGEKLKVLLRIWKHLQLPKQDTFGESTPSA</sequence>
<evidence type="ECO:0000313" key="5">
    <source>
        <dbReference type="Proteomes" id="UP000824219"/>
    </source>
</evidence>
<dbReference type="PROSITE" id="PS50889">
    <property type="entry name" value="S4"/>
    <property type="match status" value="1"/>
</dbReference>
<evidence type="ECO:0000256" key="1">
    <source>
        <dbReference type="PROSITE-ProRule" id="PRU00182"/>
    </source>
</evidence>
<dbReference type="Proteomes" id="UP000824219">
    <property type="component" value="Linkage Group LG03"/>
</dbReference>
<dbReference type="PANTHER" id="PTHR13633">
    <property type="entry name" value="MITOCHONDRIAL TRANSCRIPTION RESCUE FACTOR 1"/>
    <property type="match status" value="1"/>
</dbReference>
<feature type="region of interest" description="Disordered" evidence="2">
    <location>
        <begin position="82"/>
        <end position="119"/>
    </location>
</feature>
<evidence type="ECO:0000256" key="2">
    <source>
        <dbReference type="SAM" id="MobiDB-lite"/>
    </source>
</evidence>
<dbReference type="PANTHER" id="PTHR13633:SF3">
    <property type="entry name" value="MITOCHONDRIAL TRANSCRIPTION RESCUE FACTOR 1"/>
    <property type="match status" value="1"/>
</dbReference>
<organism evidence="4 5">
    <name type="scientific">Hemibagrus wyckioides</name>
    <dbReference type="NCBI Taxonomy" id="337641"/>
    <lineage>
        <taxon>Eukaryota</taxon>
        <taxon>Metazoa</taxon>
        <taxon>Chordata</taxon>
        <taxon>Craniata</taxon>
        <taxon>Vertebrata</taxon>
        <taxon>Euteleostomi</taxon>
        <taxon>Actinopterygii</taxon>
        <taxon>Neopterygii</taxon>
        <taxon>Teleostei</taxon>
        <taxon>Ostariophysi</taxon>
        <taxon>Siluriformes</taxon>
        <taxon>Bagridae</taxon>
        <taxon>Hemibagrus</taxon>
    </lineage>
</organism>
<dbReference type="GO" id="GO:0003723">
    <property type="term" value="F:RNA binding"/>
    <property type="evidence" value="ECO:0007669"/>
    <property type="project" value="UniProtKB-KW"/>
</dbReference>
<evidence type="ECO:0000259" key="3">
    <source>
        <dbReference type="Pfam" id="PF25818"/>
    </source>
</evidence>
<dbReference type="EMBL" id="JAHKSW010000003">
    <property type="protein sequence ID" value="KAG7334515.1"/>
    <property type="molecule type" value="Genomic_DNA"/>
</dbReference>
<reference evidence="4 5" key="1">
    <citation type="submission" date="2021-06" db="EMBL/GenBank/DDBJ databases">
        <title>Chromosome-level genome assembly of the red-tail catfish (Hemibagrus wyckioides).</title>
        <authorList>
            <person name="Shao F."/>
        </authorList>
    </citation>
    <scope>NUCLEOTIDE SEQUENCE [LARGE SCALE GENOMIC DNA]</scope>
    <source>
        <strain evidence="4">EC202008001</strain>
        <tissue evidence="4">Blood</tissue>
    </source>
</reference>
<evidence type="ECO:0000313" key="4">
    <source>
        <dbReference type="EMBL" id="KAG7334515.1"/>
    </source>
</evidence>
<dbReference type="GO" id="GO:0005739">
    <property type="term" value="C:mitochondrion"/>
    <property type="evidence" value="ECO:0007669"/>
    <property type="project" value="TreeGrafter"/>
</dbReference>
<feature type="domain" description="Mitochondrial transcription rescue factor 1 C-terminal" evidence="3">
    <location>
        <begin position="121"/>
        <end position="223"/>
    </location>
</feature>
<dbReference type="GO" id="GO:1903108">
    <property type="term" value="P:regulation of mitochondrial transcription"/>
    <property type="evidence" value="ECO:0007669"/>
    <property type="project" value="TreeGrafter"/>
</dbReference>
<protein>
    <recommendedName>
        <fullName evidence="3">Mitochondrial transcription rescue factor 1 C-terminal domain-containing protein</fullName>
    </recommendedName>
</protein>
<dbReference type="AlphaFoldDB" id="A0A9D3P7L1"/>
<gene>
    <name evidence="4" type="ORF">KOW79_002922</name>
</gene>